<dbReference type="EMBL" id="VSRR010010046">
    <property type="protein sequence ID" value="MPC51229.1"/>
    <property type="molecule type" value="Genomic_DNA"/>
</dbReference>
<comment type="caution">
    <text evidence="1">The sequence shown here is derived from an EMBL/GenBank/DDBJ whole genome shotgun (WGS) entry which is preliminary data.</text>
</comment>
<sequence>MGSLGARALISVAAADCIATRLARTTRAKKGREVSSTAFPGLTRDTLTTLALTAMLQICSAQGVSVNSAHRPHYPSLLTPPHSPPVSPTSRCNCCFNQGCQPFLLSRFTRPGPAAQTRGREEARVLKTFSCRRSPPFGWAGQR</sequence>
<keyword evidence="2" id="KW-1185">Reference proteome</keyword>
<reference evidence="1 2" key="1">
    <citation type="submission" date="2019-05" db="EMBL/GenBank/DDBJ databases">
        <title>Another draft genome of Portunus trituberculatus and its Hox gene families provides insights of decapod evolution.</title>
        <authorList>
            <person name="Jeong J.-H."/>
            <person name="Song I."/>
            <person name="Kim S."/>
            <person name="Choi T."/>
            <person name="Kim D."/>
            <person name="Ryu S."/>
            <person name="Kim W."/>
        </authorList>
    </citation>
    <scope>NUCLEOTIDE SEQUENCE [LARGE SCALE GENOMIC DNA]</scope>
    <source>
        <tissue evidence="1">Muscle</tissue>
    </source>
</reference>
<evidence type="ECO:0000313" key="2">
    <source>
        <dbReference type="Proteomes" id="UP000324222"/>
    </source>
</evidence>
<proteinExistence type="predicted"/>
<dbReference type="Proteomes" id="UP000324222">
    <property type="component" value="Unassembled WGS sequence"/>
</dbReference>
<protein>
    <submittedName>
        <fullName evidence="1">Uncharacterized protein</fullName>
    </submittedName>
</protein>
<organism evidence="1 2">
    <name type="scientific">Portunus trituberculatus</name>
    <name type="common">Swimming crab</name>
    <name type="synonym">Neptunus trituberculatus</name>
    <dbReference type="NCBI Taxonomy" id="210409"/>
    <lineage>
        <taxon>Eukaryota</taxon>
        <taxon>Metazoa</taxon>
        <taxon>Ecdysozoa</taxon>
        <taxon>Arthropoda</taxon>
        <taxon>Crustacea</taxon>
        <taxon>Multicrustacea</taxon>
        <taxon>Malacostraca</taxon>
        <taxon>Eumalacostraca</taxon>
        <taxon>Eucarida</taxon>
        <taxon>Decapoda</taxon>
        <taxon>Pleocyemata</taxon>
        <taxon>Brachyura</taxon>
        <taxon>Eubrachyura</taxon>
        <taxon>Portunoidea</taxon>
        <taxon>Portunidae</taxon>
        <taxon>Portuninae</taxon>
        <taxon>Portunus</taxon>
    </lineage>
</organism>
<dbReference type="AlphaFoldDB" id="A0A5B7G133"/>
<name>A0A5B7G133_PORTR</name>
<gene>
    <name evidence="1" type="ORF">E2C01_045073</name>
</gene>
<evidence type="ECO:0000313" key="1">
    <source>
        <dbReference type="EMBL" id="MPC51229.1"/>
    </source>
</evidence>
<accession>A0A5B7G133</accession>